<protein>
    <submittedName>
        <fullName evidence="1">Uncharacterized protein</fullName>
    </submittedName>
</protein>
<evidence type="ECO:0000313" key="2">
    <source>
        <dbReference type="Proteomes" id="UP001207930"/>
    </source>
</evidence>
<dbReference type="RefSeq" id="WP_264503685.1">
    <property type="nucleotide sequence ID" value="NZ_JAPDDS010000021.1"/>
</dbReference>
<reference evidence="1 2" key="1">
    <citation type="submission" date="2022-10" db="EMBL/GenBank/DDBJ databases">
        <title>Luteolibacter flavescens strain MCCC 1K03193, whole genome shotgun sequencing project.</title>
        <authorList>
            <person name="Zhao G."/>
            <person name="Shen L."/>
        </authorList>
    </citation>
    <scope>NUCLEOTIDE SEQUENCE [LARGE SCALE GENOMIC DNA]</scope>
    <source>
        <strain evidence="1 2">MCCC 1K03193</strain>
    </source>
</reference>
<dbReference type="Proteomes" id="UP001207930">
    <property type="component" value="Unassembled WGS sequence"/>
</dbReference>
<dbReference type="EMBL" id="JAPDDS010000021">
    <property type="protein sequence ID" value="MCW1887729.1"/>
    <property type="molecule type" value="Genomic_DNA"/>
</dbReference>
<comment type="caution">
    <text evidence="1">The sequence shown here is derived from an EMBL/GenBank/DDBJ whole genome shotgun (WGS) entry which is preliminary data.</text>
</comment>
<name>A0ABT3FWM5_9BACT</name>
<proteinExistence type="predicted"/>
<organism evidence="1 2">
    <name type="scientific">Luteolibacter flavescens</name>
    <dbReference type="NCBI Taxonomy" id="1859460"/>
    <lineage>
        <taxon>Bacteria</taxon>
        <taxon>Pseudomonadati</taxon>
        <taxon>Verrucomicrobiota</taxon>
        <taxon>Verrucomicrobiia</taxon>
        <taxon>Verrucomicrobiales</taxon>
        <taxon>Verrucomicrobiaceae</taxon>
        <taxon>Luteolibacter</taxon>
    </lineage>
</organism>
<keyword evidence="2" id="KW-1185">Reference proteome</keyword>
<evidence type="ECO:0000313" key="1">
    <source>
        <dbReference type="EMBL" id="MCW1887729.1"/>
    </source>
</evidence>
<gene>
    <name evidence="1" type="ORF">OKA04_23530</name>
</gene>
<accession>A0ABT3FWM5</accession>
<sequence length="136" mass="16248">MFDVLAKAFRYNIFDEFVENGGVRLDEFPIEFLWEERAQKFFVDNLTINYRVWVVGQEDAIVIADWKRRRTTRILIREISRNPHVLSHRSKIHRFWAKHNQPFLYGGLRVGFGCKGNRYISEHPEYQAVRRECGGT</sequence>